<feature type="transmembrane region" description="Helical" evidence="1">
    <location>
        <begin position="68"/>
        <end position="90"/>
    </location>
</feature>
<keyword evidence="1" id="KW-0812">Transmembrane</keyword>
<protein>
    <recommendedName>
        <fullName evidence="4">DUF4184 family protein</fullName>
    </recommendedName>
</protein>
<dbReference type="InterPro" id="IPR025238">
    <property type="entry name" value="DUF4184"/>
</dbReference>
<evidence type="ECO:0008006" key="4">
    <source>
        <dbReference type="Google" id="ProtNLM"/>
    </source>
</evidence>
<feature type="transmembrane region" description="Helical" evidence="1">
    <location>
        <begin position="182"/>
        <end position="203"/>
    </location>
</feature>
<organism evidence="2 3">
    <name type="scientific">Mucilaginibacter terrae</name>
    <dbReference type="NCBI Taxonomy" id="1955052"/>
    <lineage>
        <taxon>Bacteria</taxon>
        <taxon>Pseudomonadati</taxon>
        <taxon>Bacteroidota</taxon>
        <taxon>Sphingobacteriia</taxon>
        <taxon>Sphingobacteriales</taxon>
        <taxon>Sphingobacteriaceae</taxon>
        <taxon>Mucilaginibacter</taxon>
    </lineage>
</organism>
<feature type="transmembrane region" description="Helical" evidence="1">
    <location>
        <begin position="123"/>
        <end position="143"/>
    </location>
</feature>
<comment type="caution">
    <text evidence="2">The sequence shown here is derived from an EMBL/GenBank/DDBJ whole genome shotgun (WGS) entry which is preliminary data.</text>
</comment>
<sequence>MLPDFEYFLRLKIKSAYSHTWTGLLWFNLPLGLILYFVYSKLVKPVLIVHLPTFLNKRFSKFKNTKPVNLSSLLINTVSLLIGASTHILWDGFTHPTGYFVSQLPFLQNEATVANYSLPIYKLLQHGSTLTGTLLIILSVIMLPPLASTRLPSTYKYWLIVLCVALALIIIRVMFGLRLHEFGNLIVTGIAGGFLGLIVASLTKLATKP</sequence>
<evidence type="ECO:0000313" key="3">
    <source>
        <dbReference type="Proteomes" id="UP001258315"/>
    </source>
</evidence>
<accession>A0ABU3GTY0</accession>
<feature type="transmembrane region" description="Helical" evidence="1">
    <location>
        <begin position="155"/>
        <end position="176"/>
    </location>
</feature>
<keyword evidence="1" id="KW-0472">Membrane</keyword>
<evidence type="ECO:0000313" key="2">
    <source>
        <dbReference type="EMBL" id="MDT3403230.1"/>
    </source>
</evidence>
<feature type="transmembrane region" description="Helical" evidence="1">
    <location>
        <begin position="20"/>
        <end position="39"/>
    </location>
</feature>
<name>A0ABU3GTY0_9SPHI</name>
<dbReference type="EMBL" id="JAVLVU010000001">
    <property type="protein sequence ID" value="MDT3403230.1"/>
    <property type="molecule type" value="Genomic_DNA"/>
</dbReference>
<gene>
    <name evidence="2" type="ORF">QE417_002302</name>
</gene>
<dbReference type="Proteomes" id="UP001258315">
    <property type="component" value="Unassembled WGS sequence"/>
</dbReference>
<dbReference type="Pfam" id="PF13803">
    <property type="entry name" value="DUF4184"/>
    <property type="match status" value="1"/>
</dbReference>
<evidence type="ECO:0000256" key="1">
    <source>
        <dbReference type="SAM" id="Phobius"/>
    </source>
</evidence>
<keyword evidence="1" id="KW-1133">Transmembrane helix</keyword>
<reference evidence="3" key="1">
    <citation type="submission" date="2023-07" db="EMBL/GenBank/DDBJ databases">
        <title>Functional and genomic diversity of the sorghum phyllosphere microbiome.</title>
        <authorList>
            <person name="Shade A."/>
        </authorList>
    </citation>
    <scope>NUCLEOTIDE SEQUENCE [LARGE SCALE GENOMIC DNA]</scope>
    <source>
        <strain evidence="3">SORGH_AS_0422</strain>
    </source>
</reference>
<keyword evidence="3" id="KW-1185">Reference proteome</keyword>
<proteinExistence type="predicted"/>